<dbReference type="InterPro" id="IPR026838">
    <property type="entry name" value="YheC/D"/>
</dbReference>
<dbReference type="Pfam" id="PF14398">
    <property type="entry name" value="ATPgrasp_YheCD"/>
    <property type="match status" value="1"/>
</dbReference>
<sequence length="258" mass="29760">MSARKPEMGKYLLYRFFAKDKHVRRYLPETTRYTHASLKQYMRRYGMVYVKPCAGSQGKGICKVWTTKHGYMVKKNVYAQRACSSLDDVTRYLDEVRDGKAYIVQQGIHLAKYKGKPFDIRVMMQRDRPGGKWQFSGMVAKVAGGNSIVTNTALSHGTVIDVDVALANALGWKQEKCKKCMQKLEQLGFLAARHFDNYQKYRELGFDAAVDVKGKVWLIEQNTAPSHRLFARNKQSPGLFRRIEYRWGAYHRAKAKRA</sequence>
<name>A0ABW4JBJ1_9BACL</name>
<gene>
    <name evidence="1" type="ORF">ACFSB2_01735</name>
</gene>
<proteinExistence type="predicted"/>
<evidence type="ECO:0000313" key="2">
    <source>
        <dbReference type="Proteomes" id="UP001597079"/>
    </source>
</evidence>
<dbReference type="Proteomes" id="UP001597079">
    <property type="component" value="Unassembled WGS sequence"/>
</dbReference>
<reference evidence="2" key="1">
    <citation type="journal article" date="2019" name="Int. J. Syst. Evol. Microbiol.">
        <title>The Global Catalogue of Microorganisms (GCM) 10K type strain sequencing project: providing services to taxonomists for standard genome sequencing and annotation.</title>
        <authorList>
            <consortium name="The Broad Institute Genomics Platform"/>
            <consortium name="The Broad Institute Genome Sequencing Center for Infectious Disease"/>
            <person name="Wu L."/>
            <person name="Ma J."/>
        </authorList>
    </citation>
    <scope>NUCLEOTIDE SEQUENCE [LARGE SCALE GENOMIC DNA]</scope>
    <source>
        <strain evidence="2">CGMCC 1.12286</strain>
    </source>
</reference>
<protein>
    <submittedName>
        <fullName evidence="1">YheC/YheD family protein</fullName>
    </submittedName>
</protein>
<dbReference type="RefSeq" id="WP_377940834.1">
    <property type="nucleotide sequence ID" value="NZ_JBHUCX010000004.1"/>
</dbReference>
<evidence type="ECO:0000313" key="1">
    <source>
        <dbReference type="EMBL" id="MFD1673444.1"/>
    </source>
</evidence>
<keyword evidence="2" id="KW-1185">Reference proteome</keyword>
<dbReference type="EMBL" id="JBHUCX010000004">
    <property type="protein sequence ID" value="MFD1673444.1"/>
    <property type="molecule type" value="Genomic_DNA"/>
</dbReference>
<dbReference type="Gene3D" id="3.30.470.20">
    <property type="entry name" value="ATP-grasp fold, B domain"/>
    <property type="match status" value="1"/>
</dbReference>
<accession>A0ABW4JBJ1</accession>
<organism evidence="1 2">
    <name type="scientific">Alicyclobacillus fodiniaquatilis</name>
    <dbReference type="NCBI Taxonomy" id="1661150"/>
    <lineage>
        <taxon>Bacteria</taxon>
        <taxon>Bacillati</taxon>
        <taxon>Bacillota</taxon>
        <taxon>Bacilli</taxon>
        <taxon>Bacillales</taxon>
        <taxon>Alicyclobacillaceae</taxon>
        <taxon>Alicyclobacillus</taxon>
    </lineage>
</organism>
<comment type="caution">
    <text evidence="1">The sequence shown here is derived from an EMBL/GenBank/DDBJ whole genome shotgun (WGS) entry which is preliminary data.</text>
</comment>
<dbReference type="SUPFAM" id="SSF56059">
    <property type="entry name" value="Glutathione synthetase ATP-binding domain-like"/>
    <property type="match status" value="1"/>
</dbReference>